<organism evidence="3 4">
    <name type="scientific">Methylobacterium frigidaeris</name>
    <dbReference type="NCBI Taxonomy" id="2038277"/>
    <lineage>
        <taxon>Bacteria</taxon>
        <taxon>Pseudomonadati</taxon>
        <taxon>Pseudomonadota</taxon>
        <taxon>Alphaproteobacteria</taxon>
        <taxon>Hyphomicrobiales</taxon>
        <taxon>Methylobacteriaceae</taxon>
        <taxon>Methylobacterium</taxon>
    </lineage>
</organism>
<dbReference type="RefSeq" id="WP_238193579.1">
    <property type="nucleotide sequence ID" value="NZ_BPQJ01000070.1"/>
</dbReference>
<evidence type="ECO:0000256" key="1">
    <source>
        <dbReference type="SAM" id="MobiDB-lite"/>
    </source>
</evidence>
<feature type="region of interest" description="Disordered" evidence="1">
    <location>
        <begin position="1"/>
        <end position="43"/>
    </location>
</feature>
<comment type="caution">
    <text evidence="3">The sequence shown here is derived from an EMBL/GenBank/DDBJ whole genome shotgun (WGS) entry which is preliminary data.</text>
</comment>
<evidence type="ECO:0000313" key="4">
    <source>
        <dbReference type="Proteomes" id="UP001055286"/>
    </source>
</evidence>
<keyword evidence="2" id="KW-1133">Transmembrane helix</keyword>
<name>A0AA37M830_9HYPH</name>
<keyword evidence="2" id="KW-0472">Membrane</keyword>
<accession>A0AA37M830</accession>
<dbReference type="EMBL" id="BPQJ01000070">
    <property type="protein sequence ID" value="GJD66595.1"/>
    <property type="molecule type" value="Genomic_DNA"/>
</dbReference>
<keyword evidence="4" id="KW-1185">Reference proteome</keyword>
<evidence type="ECO:0000313" key="3">
    <source>
        <dbReference type="EMBL" id="GJD66595.1"/>
    </source>
</evidence>
<evidence type="ECO:0000256" key="2">
    <source>
        <dbReference type="SAM" id="Phobius"/>
    </source>
</evidence>
<feature type="transmembrane region" description="Helical" evidence="2">
    <location>
        <begin position="76"/>
        <end position="94"/>
    </location>
</feature>
<dbReference type="AlphaFoldDB" id="A0AA37M830"/>
<sequence>MASAPRRTVPPVVPQSPEARSYFSSRAYQRREPAPPPGVEEPHEVEDWDAIHGAFAVRPDTPHVRALRFLNASGDLLAAVVLIGGGMSLIGLASHL</sequence>
<reference evidence="3" key="2">
    <citation type="submission" date="2021-08" db="EMBL/GenBank/DDBJ databases">
        <authorList>
            <person name="Tani A."/>
            <person name="Ola A."/>
            <person name="Ogura Y."/>
            <person name="Katsura K."/>
            <person name="Hayashi T."/>
        </authorList>
    </citation>
    <scope>NUCLEOTIDE SEQUENCE</scope>
    <source>
        <strain evidence="3">JCM 32048</strain>
    </source>
</reference>
<proteinExistence type="predicted"/>
<keyword evidence="2" id="KW-0812">Transmembrane</keyword>
<reference evidence="3" key="1">
    <citation type="journal article" date="2016" name="Front. Microbiol.">
        <title>Genome Sequence of the Piezophilic, Mesophilic Sulfate-Reducing Bacterium Desulfovibrio indicus J2T.</title>
        <authorList>
            <person name="Cao J."/>
            <person name="Maignien L."/>
            <person name="Shao Z."/>
            <person name="Alain K."/>
            <person name="Jebbar M."/>
        </authorList>
    </citation>
    <scope>NUCLEOTIDE SEQUENCE</scope>
    <source>
        <strain evidence="3">JCM 32048</strain>
    </source>
</reference>
<gene>
    <name evidence="3" type="ORF">MPEAHAMD_6793</name>
</gene>
<dbReference type="Proteomes" id="UP001055286">
    <property type="component" value="Unassembled WGS sequence"/>
</dbReference>
<protein>
    <submittedName>
        <fullName evidence="3">Uncharacterized protein</fullName>
    </submittedName>
</protein>